<sequence length="187" mass="21621">METATHHLNQNKHWSPNDHMNIGKVNHHQRLADCLFSIKEETRGLLLKTIVTVASAMIAVIHKQMTDFFDGGKIHVNHVDAEQLLKRNTISILKWLIELKPENRDNIMFSARKGDMTIYQVKTGIKRECSALKRGKTNRHKVSDDCQDIGYEGLTYIFREHEYVAIAYQDPWYPGIAEKVKDENSMC</sequence>
<evidence type="ECO:0000313" key="2">
    <source>
        <dbReference type="Proteomes" id="UP001195483"/>
    </source>
</evidence>
<keyword evidence="2" id="KW-1185">Reference proteome</keyword>
<organism evidence="1 2">
    <name type="scientific">Potamilus streckersoni</name>
    <dbReference type="NCBI Taxonomy" id="2493646"/>
    <lineage>
        <taxon>Eukaryota</taxon>
        <taxon>Metazoa</taxon>
        <taxon>Spiralia</taxon>
        <taxon>Lophotrochozoa</taxon>
        <taxon>Mollusca</taxon>
        <taxon>Bivalvia</taxon>
        <taxon>Autobranchia</taxon>
        <taxon>Heteroconchia</taxon>
        <taxon>Palaeoheterodonta</taxon>
        <taxon>Unionida</taxon>
        <taxon>Unionoidea</taxon>
        <taxon>Unionidae</taxon>
        <taxon>Ambleminae</taxon>
        <taxon>Lampsilini</taxon>
        <taxon>Potamilus</taxon>
    </lineage>
</organism>
<gene>
    <name evidence="1" type="ORF">CHS0354_012499</name>
</gene>
<comment type="caution">
    <text evidence="1">The sequence shown here is derived from an EMBL/GenBank/DDBJ whole genome shotgun (WGS) entry which is preliminary data.</text>
</comment>
<dbReference type="AlphaFoldDB" id="A0AAE0SWN4"/>
<proteinExistence type="predicted"/>
<protein>
    <submittedName>
        <fullName evidence="1">Uncharacterized protein</fullName>
    </submittedName>
</protein>
<reference evidence="1" key="3">
    <citation type="submission" date="2023-05" db="EMBL/GenBank/DDBJ databases">
        <authorList>
            <person name="Smith C.H."/>
        </authorList>
    </citation>
    <scope>NUCLEOTIDE SEQUENCE</scope>
    <source>
        <strain evidence="1">CHS0354</strain>
        <tissue evidence="1">Mantle</tissue>
    </source>
</reference>
<evidence type="ECO:0000313" key="1">
    <source>
        <dbReference type="EMBL" id="KAK3599020.1"/>
    </source>
</evidence>
<name>A0AAE0SWN4_9BIVA</name>
<dbReference type="Proteomes" id="UP001195483">
    <property type="component" value="Unassembled WGS sequence"/>
</dbReference>
<accession>A0AAE0SWN4</accession>
<reference evidence="1" key="1">
    <citation type="journal article" date="2021" name="Genome Biol. Evol.">
        <title>A High-Quality Reference Genome for a Parasitic Bivalve with Doubly Uniparental Inheritance (Bivalvia: Unionida).</title>
        <authorList>
            <person name="Smith C.H."/>
        </authorList>
    </citation>
    <scope>NUCLEOTIDE SEQUENCE</scope>
    <source>
        <strain evidence="1">CHS0354</strain>
    </source>
</reference>
<reference evidence="1" key="2">
    <citation type="journal article" date="2021" name="Genome Biol. Evol.">
        <title>Developing a high-quality reference genome for a parasitic bivalve with doubly uniparental inheritance (Bivalvia: Unionida).</title>
        <authorList>
            <person name="Smith C.H."/>
        </authorList>
    </citation>
    <scope>NUCLEOTIDE SEQUENCE</scope>
    <source>
        <strain evidence="1">CHS0354</strain>
        <tissue evidence="1">Mantle</tissue>
    </source>
</reference>
<dbReference type="EMBL" id="JAEAOA010000761">
    <property type="protein sequence ID" value="KAK3599020.1"/>
    <property type="molecule type" value="Genomic_DNA"/>
</dbReference>